<keyword evidence="1" id="KW-1133">Transmembrane helix</keyword>
<keyword evidence="1" id="KW-0812">Transmembrane</keyword>
<keyword evidence="4" id="KW-1185">Reference proteome</keyword>
<dbReference type="CDD" id="cd10917">
    <property type="entry name" value="CE4_NodB_like_6s_7s"/>
    <property type="match status" value="1"/>
</dbReference>
<feature type="transmembrane region" description="Helical" evidence="1">
    <location>
        <begin position="6"/>
        <end position="25"/>
    </location>
</feature>
<feature type="domain" description="NodB homology" evidence="2">
    <location>
        <begin position="51"/>
        <end position="229"/>
    </location>
</feature>
<dbReference type="NCBIfam" id="TIGR02764">
    <property type="entry name" value="spore_ybaN_pdaB"/>
    <property type="match status" value="1"/>
</dbReference>
<gene>
    <name evidence="3" type="ORF">J2Z42_002071</name>
</gene>
<evidence type="ECO:0000256" key="1">
    <source>
        <dbReference type="SAM" id="Phobius"/>
    </source>
</evidence>
<evidence type="ECO:0000259" key="2">
    <source>
        <dbReference type="PROSITE" id="PS51677"/>
    </source>
</evidence>
<dbReference type="Pfam" id="PF01522">
    <property type="entry name" value="Polysacc_deac_1"/>
    <property type="match status" value="1"/>
</dbReference>
<reference evidence="3 4" key="1">
    <citation type="submission" date="2021-03" db="EMBL/GenBank/DDBJ databases">
        <title>Genomic Encyclopedia of Type Strains, Phase IV (KMG-IV): sequencing the most valuable type-strain genomes for metagenomic binning, comparative biology and taxonomic classification.</title>
        <authorList>
            <person name="Goeker M."/>
        </authorList>
    </citation>
    <scope>NUCLEOTIDE SEQUENCE [LARGE SCALE GENOMIC DNA]</scope>
    <source>
        <strain evidence="3 4">DSM 28783</strain>
    </source>
</reference>
<keyword evidence="1" id="KW-0472">Membrane</keyword>
<dbReference type="PROSITE" id="PS51677">
    <property type="entry name" value="NODB"/>
    <property type="match status" value="1"/>
</dbReference>
<comment type="caution">
    <text evidence="3">The sequence shown here is derived from an EMBL/GenBank/DDBJ whole genome shotgun (WGS) entry which is preliminary data.</text>
</comment>
<dbReference type="InterPro" id="IPR050248">
    <property type="entry name" value="Polysacc_deacetylase_ArnD"/>
</dbReference>
<proteinExistence type="predicted"/>
<dbReference type="Gene3D" id="3.20.20.370">
    <property type="entry name" value="Glycoside hydrolase/deacetylase"/>
    <property type="match status" value="1"/>
</dbReference>
<name>A0ABS4KTL6_9CLOT</name>
<dbReference type="PANTHER" id="PTHR10587:SF128">
    <property type="entry name" value="POLYSACCHARIDE DEACETYLASE PDAB-RELATED"/>
    <property type="match status" value="1"/>
</dbReference>
<dbReference type="SUPFAM" id="SSF88713">
    <property type="entry name" value="Glycoside hydrolase/deacetylase"/>
    <property type="match status" value="1"/>
</dbReference>
<dbReference type="EMBL" id="JAGGLM010000013">
    <property type="protein sequence ID" value="MBP2033368.1"/>
    <property type="molecule type" value="Genomic_DNA"/>
</dbReference>
<evidence type="ECO:0000313" key="3">
    <source>
        <dbReference type="EMBL" id="MBP2033368.1"/>
    </source>
</evidence>
<dbReference type="InterPro" id="IPR011330">
    <property type="entry name" value="Glyco_hydro/deAcase_b/a-brl"/>
</dbReference>
<dbReference type="Proteomes" id="UP001519307">
    <property type="component" value="Unassembled WGS sequence"/>
</dbReference>
<sequence>MKKTSLIKLCSACILILIGSFFSLYTNNKASNAFIGINRKLPIYCVDTKEKKIAISFDVSLGREEHTKEILNILDKYKIKGTFFIVGDWASKYPDMLKEISDRGHEIGNHSNTHPNMTRLSKDKILEDVNINDAKIRNITGNSTKLFRCPEGSYNNTVIDTLENAGYYCIQWDSDSADWMEKGADIEFNRIIKNTKPGSILLFHNSAKYTPYNLPKIIEKFQSQGYKFVTVGNLIYKNNYKIDSSGKQISK</sequence>
<accession>A0ABS4KTL6</accession>
<organism evidence="3 4">
    <name type="scientific">Clostridium algifaecis</name>
    <dbReference type="NCBI Taxonomy" id="1472040"/>
    <lineage>
        <taxon>Bacteria</taxon>
        <taxon>Bacillati</taxon>
        <taxon>Bacillota</taxon>
        <taxon>Clostridia</taxon>
        <taxon>Eubacteriales</taxon>
        <taxon>Clostridiaceae</taxon>
        <taxon>Clostridium</taxon>
    </lineage>
</organism>
<evidence type="ECO:0000313" key="4">
    <source>
        <dbReference type="Proteomes" id="UP001519307"/>
    </source>
</evidence>
<protein>
    <submittedName>
        <fullName evidence="3">Polysaccharide deacetylase family sporulation protein PdaB</fullName>
    </submittedName>
</protein>
<dbReference type="InterPro" id="IPR014132">
    <property type="entry name" value="PdaB-like"/>
</dbReference>
<dbReference type="InterPro" id="IPR002509">
    <property type="entry name" value="NODB_dom"/>
</dbReference>
<dbReference type="PANTHER" id="PTHR10587">
    <property type="entry name" value="GLYCOSYL TRANSFERASE-RELATED"/>
    <property type="match status" value="1"/>
</dbReference>